<evidence type="ECO:0000256" key="1">
    <source>
        <dbReference type="ARBA" id="ARBA00005790"/>
    </source>
</evidence>
<dbReference type="InterPro" id="IPR027417">
    <property type="entry name" value="P-loop_NTPase"/>
</dbReference>
<evidence type="ECO:0000259" key="7">
    <source>
        <dbReference type="PROSITE" id="PS50052"/>
    </source>
</evidence>
<dbReference type="SUPFAM" id="SSF52540">
    <property type="entry name" value="P-loop containing nucleoside triphosphate hydrolases"/>
    <property type="match status" value="1"/>
</dbReference>
<dbReference type="GO" id="GO:0005829">
    <property type="term" value="C:cytosol"/>
    <property type="evidence" value="ECO:0007669"/>
    <property type="project" value="TreeGrafter"/>
</dbReference>
<dbReference type="InterPro" id="IPR017665">
    <property type="entry name" value="Guanylate_kinase"/>
</dbReference>
<gene>
    <name evidence="8" type="ORF">METZ01_LOCUS505318</name>
</gene>
<keyword evidence="4" id="KW-0547">Nucleotide-binding</keyword>
<evidence type="ECO:0000313" key="8">
    <source>
        <dbReference type="EMBL" id="SVE52464.1"/>
    </source>
</evidence>
<keyword evidence="3" id="KW-0808">Transferase</keyword>
<dbReference type="NCBIfam" id="TIGR03263">
    <property type="entry name" value="guanyl_kin"/>
    <property type="match status" value="1"/>
</dbReference>
<dbReference type="GO" id="GO:0004385">
    <property type="term" value="F:GMP kinase activity"/>
    <property type="evidence" value="ECO:0007669"/>
    <property type="project" value="UniProtKB-EC"/>
</dbReference>
<dbReference type="EMBL" id="UINC01223320">
    <property type="protein sequence ID" value="SVE52464.1"/>
    <property type="molecule type" value="Genomic_DNA"/>
</dbReference>
<dbReference type="GO" id="GO:0005524">
    <property type="term" value="F:ATP binding"/>
    <property type="evidence" value="ECO:0007669"/>
    <property type="project" value="UniProtKB-KW"/>
</dbReference>
<dbReference type="EC" id="2.7.4.8" evidence="2"/>
<dbReference type="PROSITE" id="PS50052">
    <property type="entry name" value="GUANYLATE_KINASE_2"/>
    <property type="match status" value="1"/>
</dbReference>
<name>A0A383E7A7_9ZZZZ</name>
<comment type="similarity">
    <text evidence="1">Belongs to the guanylate kinase family.</text>
</comment>
<evidence type="ECO:0000256" key="6">
    <source>
        <dbReference type="ARBA" id="ARBA00022840"/>
    </source>
</evidence>
<organism evidence="8">
    <name type="scientific">marine metagenome</name>
    <dbReference type="NCBI Taxonomy" id="408172"/>
    <lineage>
        <taxon>unclassified sequences</taxon>
        <taxon>metagenomes</taxon>
        <taxon>ecological metagenomes</taxon>
    </lineage>
</organism>
<evidence type="ECO:0000256" key="4">
    <source>
        <dbReference type="ARBA" id="ARBA00022741"/>
    </source>
</evidence>
<keyword evidence="5" id="KW-0418">Kinase</keyword>
<proteinExistence type="inferred from homology"/>
<keyword evidence="6" id="KW-0067">ATP-binding</keyword>
<accession>A0A383E7A7</accession>
<dbReference type="CDD" id="cd00071">
    <property type="entry name" value="GMPK"/>
    <property type="match status" value="1"/>
</dbReference>
<evidence type="ECO:0000256" key="2">
    <source>
        <dbReference type="ARBA" id="ARBA00012961"/>
    </source>
</evidence>
<dbReference type="PANTHER" id="PTHR23117:SF13">
    <property type="entry name" value="GUANYLATE KINASE"/>
    <property type="match status" value="1"/>
</dbReference>
<dbReference type="InterPro" id="IPR008144">
    <property type="entry name" value="Guanylate_kin-like_dom"/>
</dbReference>
<feature type="domain" description="Guanylate kinase-like" evidence="7">
    <location>
        <begin position="1"/>
        <end position="181"/>
    </location>
</feature>
<dbReference type="Pfam" id="PF00625">
    <property type="entry name" value="Guanylate_kin"/>
    <property type="match status" value="1"/>
</dbReference>
<dbReference type="Gene3D" id="3.40.50.300">
    <property type="entry name" value="P-loop containing nucleotide triphosphate hydrolases"/>
    <property type="match status" value="1"/>
</dbReference>
<dbReference type="PANTHER" id="PTHR23117">
    <property type="entry name" value="GUANYLATE KINASE-RELATED"/>
    <property type="match status" value="1"/>
</dbReference>
<reference evidence="8" key="1">
    <citation type="submission" date="2018-05" db="EMBL/GenBank/DDBJ databases">
        <authorList>
            <person name="Lanie J.A."/>
            <person name="Ng W.-L."/>
            <person name="Kazmierczak K.M."/>
            <person name="Andrzejewski T.M."/>
            <person name="Davidsen T.M."/>
            <person name="Wayne K.J."/>
            <person name="Tettelin H."/>
            <person name="Glass J.I."/>
            <person name="Rusch D."/>
            <person name="Podicherti R."/>
            <person name="Tsui H.-C.T."/>
            <person name="Winkler M.E."/>
        </authorList>
    </citation>
    <scope>NUCLEOTIDE SEQUENCE</scope>
</reference>
<dbReference type="SMART" id="SM00072">
    <property type="entry name" value="GuKc"/>
    <property type="match status" value="1"/>
</dbReference>
<protein>
    <recommendedName>
        <fullName evidence="2">guanylate kinase</fullName>
        <ecNumber evidence="2">2.7.4.8</ecNumber>
    </recommendedName>
</protein>
<dbReference type="InterPro" id="IPR008145">
    <property type="entry name" value="GK/Ca_channel_bsu"/>
</dbReference>
<sequence length="185" mass="21339">MSAPSGTGKTSVCKELLNRNKNWKFSISATTRTLREGEKDGRDYIQISNDKFEHCVKFGDFMEWEWVHGNKYGTPIGPLEDALDNGKVMLLDIDVKGGQTIMNEFPDETIGIFIEPPGDDLAEQLENLEERLSHRGNEPSKLIKQRLKRFPLEIEYKDNFQFQFINDDLNQTVTDIEKIIKENIK</sequence>
<dbReference type="Gene3D" id="3.30.63.10">
    <property type="entry name" value="Guanylate Kinase phosphate binding domain"/>
    <property type="match status" value="1"/>
</dbReference>
<evidence type="ECO:0000256" key="3">
    <source>
        <dbReference type="ARBA" id="ARBA00022679"/>
    </source>
</evidence>
<evidence type="ECO:0000256" key="5">
    <source>
        <dbReference type="ARBA" id="ARBA00022777"/>
    </source>
</evidence>
<dbReference type="AlphaFoldDB" id="A0A383E7A7"/>